<protein>
    <submittedName>
        <fullName evidence="1">XRE family transcriptional regulator</fullName>
    </submittedName>
</protein>
<keyword evidence="2" id="KW-1185">Reference proteome</keyword>
<evidence type="ECO:0000313" key="1">
    <source>
        <dbReference type="EMBL" id="MDT0382440.1"/>
    </source>
</evidence>
<dbReference type="EMBL" id="JAVREQ010000037">
    <property type="protein sequence ID" value="MDT0382440.1"/>
    <property type="molecule type" value="Genomic_DNA"/>
</dbReference>
<name>A0ABU2NZM7_9ACTN</name>
<dbReference type="RefSeq" id="WP_311676030.1">
    <property type="nucleotide sequence ID" value="NZ_JAVREQ010000037.1"/>
</dbReference>
<dbReference type="InterPro" id="IPR058118">
    <property type="entry name" value="Tpg"/>
</dbReference>
<dbReference type="Proteomes" id="UP001183414">
    <property type="component" value="Unassembled WGS sequence"/>
</dbReference>
<comment type="caution">
    <text evidence="1">The sequence shown here is derived from an EMBL/GenBank/DDBJ whole genome shotgun (WGS) entry which is preliminary data.</text>
</comment>
<organism evidence="1 2">
    <name type="scientific">Streptomyces hazeniae</name>
    <dbReference type="NCBI Taxonomy" id="3075538"/>
    <lineage>
        <taxon>Bacteria</taxon>
        <taxon>Bacillati</taxon>
        <taxon>Actinomycetota</taxon>
        <taxon>Actinomycetes</taxon>
        <taxon>Kitasatosporales</taxon>
        <taxon>Streptomycetaceae</taxon>
        <taxon>Streptomyces</taxon>
    </lineage>
</organism>
<reference evidence="2" key="1">
    <citation type="submission" date="2023-07" db="EMBL/GenBank/DDBJ databases">
        <title>30 novel species of actinomycetes from the DSMZ collection.</title>
        <authorList>
            <person name="Nouioui I."/>
        </authorList>
    </citation>
    <scope>NUCLEOTIDE SEQUENCE [LARGE SCALE GENOMIC DNA]</scope>
    <source>
        <strain evidence="2">DSM 42041</strain>
    </source>
</reference>
<proteinExistence type="predicted"/>
<dbReference type="CDD" id="cd00093">
    <property type="entry name" value="HTH_XRE"/>
    <property type="match status" value="1"/>
</dbReference>
<sequence length="187" mass="20818">MGIVEDGLEAAEQAATTRPIPKSAPAQMRALVRAEKGSTRRAAQRLGISQRTVERYIKGQIRTPRSQLAERLASEVRRSWQPRVRARARRRAVTTTGITVETRARFGFTAAPGSTDDPRLRRITQTLPPAYAARLFDARQAGATERQLQAIVAQGLGEQYFRDGGRRADGLEVELQDVDYLDLAFRS</sequence>
<dbReference type="InterPro" id="IPR010982">
    <property type="entry name" value="Lambda_DNA-bd_dom_sf"/>
</dbReference>
<gene>
    <name evidence="1" type="ORF">RM572_27150</name>
</gene>
<dbReference type="NCBIfam" id="NF047541">
    <property type="entry name" value="telomere_Tpg"/>
    <property type="match status" value="1"/>
</dbReference>
<evidence type="ECO:0000313" key="2">
    <source>
        <dbReference type="Proteomes" id="UP001183414"/>
    </source>
</evidence>
<dbReference type="InterPro" id="IPR001387">
    <property type="entry name" value="Cro/C1-type_HTH"/>
</dbReference>
<accession>A0ABU2NZM7</accession>
<dbReference type="SUPFAM" id="SSF47413">
    <property type="entry name" value="lambda repressor-like DNA-binding domains"/>
    <property type="match status" value="1"/>
</dbReference>